<accession>A0A392U8E0</accession>
<dbReference type="AlphaFoldDB" id="A0A392U8E0"/>
<feature type="compositionally biased region" description="Basic and acidic residues" evidence="1">
    <location>
        <begin position="1"/>
        <end position="16"/>
    </location>
</feature>
<feature type="non-terminal residue" evidence="2">
    <location>
        <position position="31"/>
    </location>
</feature>
<organism evidence="2 3">
    <name type="scientific">Trifolium medium</name>
    <dbReference type="NCBI Taxonomy" id="97028"/>
    <lineage>
        <taxon>Eukaryota</taxon>
        <taxon>Viridiplantae</taxon>
        <taxon>Streptophyta</taxon>
        <taxon>Embryophyta</taxon>
        <taxon>Tracheophyta</taxon>
        <taxon>Spermatophyta</taxon>
        <taxon>Magnoliopsida</taxon>
        <taxon>eudicotyledons</taxon>
        <taxon>Gunneridae</taxon>
        <taxon>Pentapetalae</taxon>
        <taxon>rosids</taxon>
        <taxon>fabids</taxon>
        <taxon>Fabales</taxon>
        <taxon>Fabaceae</taxon>
        <taxon>Papilionoideae</taxon>
        <taxon>50 kb inversion clade</taxon>
        <taxon>NPAAA clade</taxon>
        <taxon>Hologalegina</taxon>
        <taxon>IRL clade</taxon>
        <taxon>Trifolieae</taxon>
        <taxon>Trifolium</taxon>
    </lineage>
</organism>
<comment type="caution">
    <text evidence="2">The sequence shown here is derived from an EMBL/GenBank/DDBJ whole genome shotgun (WGS) entry which is preliminary data.</text>
</comment>
<proteinExistence type="predicted"/>
<name>A0A392U8E0_9FABA</name>
<sequence>MNSHDDEAGLGDDHSGLRVLTRGRMDEKVRN</sequence>
<evidence type="ECO:0000313" key="2">
    <source>
        <dbReference type="EMBL" id="MCI68025.1"/>
    </source>
</evidence>
<dbReference type="EMBL" id="LXQA010729054">
    <property type="protein sequence ID" value="MCI68025.1"/>
    <property type="molecule type" value="Genomic_DNA"/>
</dbReference>
<feature type="region of interest" description="Disordered" evidence="1">
    <location>
        <begin position="1"/>
        <end position="31"/>
    </location>
</feature>
<protein>
    <submittedName>
        <fullName evidence="2">Uncharacterized protein</fullName>
    </submittedName>
</protein>
<evidence type="ECO:0000313" key="3">
    <source>
        <dbReference type="Proteomes" id="UP000265520"/>
    </source>
</evidence>
<keyword evidence="3" id="KW-1185">Reference proteome</keyword>
<reference evidence="2 3" key="1">
    <citation type="journal article" date="2018" name="Front. Plant Sci.">
        <title>Red Clover (Trifolium pratense) and Zigzag Clover (T. medium) - A Picture of Genomic Similarities and Differences.</title>
        <authorList>
            <person name="Dluhosova J."/>
            <person name="Istvanek J."/>
            <person name="Nedelnik J."/>
            <person name="Repkova J."/>
        </authorList>
    </citation>
    <scope>NUCLEOTIDE SEQUENCE [LARGE SCALE GENOMIC DNA]</scope>
    <source>
        <strain evidence="3">cv. 10/8</strain>
        <tissue evidence="2">Leaf</tissue>
    </source>
</reference>
<evidence type="ECO:0000256" key="1">
    <source>
        <dbReference type="SAM" id="MobiDB-lite"/>
    </source>
</evidence>
<dbReference type="Proteomes" id="UP000265520">
    <property type="component" value="Unassembled WGS sequence"/>
</dbReference>